<name>A0A8H4Q4D2_9HYPO</name>
<evidence type="ECO:0000313" key="2">
    <source>
        <dbReference type="Proteomes" id="UP000562929"/>
    </source>
</evidence>
<dbReference type="EMBL" id="JAACLJ010000005">
    <property type="protein sequence ID" value="KAF4585349.1"/>
    <property type="molecule type" value="Genomic_DNA"/>
</dbReference>
<protein>
    <submittedName>
        <fullName evidence="1">Serine/threonine-protein phosphatase 6 regulatory ankyrin repeat subunit B</fullName>
    </submittedName>
</protein>
<reference evidence="1 2" key="1">
    <citation type="journal article" date="2020" name="G3 (Bethesda)">
        <title>Genetic Underpinnings of Host Manipulation by Ophiocordyceps as Revealed by Comparative Transcriptomics.</title>
        <authorList>
            <person name="Will I."/>
            <person name="Das B."/>
            <person name="Trinh T."/>
            <person name="Brachmann A."/>
            <person name="Ohm R.A."/>
            <person name="de Bekker C."/>
        </authorList>
    </citation>
    <scope>NUCLEOTIDE SEQUENCE [LARGE SCALE GENOMIC DNA]</scope>
    <source>
        <strain evidence="1 2">EC05</strain>
    </source>
</reference>
<proteinExistence type="predicted"/>
<keyword evidence="2" id="KW-1185">Reference proteome</keyword>
<dbReference type="Proteomes" id="UP000562929">
    <property type="component" value="Unassembled WGS sequence"/>
</dbReference>
<evidence type="ECO:0000313" key="1">
    <source>
        <dbReference type="EMBL" id="KAF4585349.1"/>
    </source>
</evidence>
<dbReference type="OrthoDB" id="20872at2759"/>
<dbReference type="AlphaFoldDB" id="A0A8H4Q4D2"/>
<accession>A0A8H4Q4D2</accession>
<sequence>MNLGGTLVMQQSQWICEYLRKIRRRSLLHFFFDGKSEQATDARTECVQAVEQRLHRESLSVNAYGEALHDVLALLEPSSGLDHLAIDALDECRPRVDDEDYSDEKELQK</sequence>
<organism evidence="1 2">
    <name type="scientific">Ophiocordyceps camponoti-floridani</name>
    <dbReference type="NCBI Taxonomy" id="2030778"/>
    <lineage>
        <taxon>Eukaryota</taxon>
        <taxon>Fungi</taxon>
        <taxon>Dikarya</taxon>
        <taxon>Ascomycota</taxon>
        <taxon>Pezizomycotina</taxon>
        <taxon>Sordariomycetes</taxon>
        <taxon>Hypocreomycetidae</taxon>
        <taxon>Hypocreales</taxon>
        <taxon>Ophiocordycipitaceae</taxon>
        <taxon>Ophiocordyceps</taxon>
    </lineage>
</organism>
<comment type="caution">
    <text evidence="1">The sequence shown here is derived from an EMBL/GenBank/DDBJ whole genome shotgun (WGS) entry which is preliminary data.</text>
</comment>
<gene>
    <name evidence="1" type="ORF">GQ602_004654</name>
</gene>